<dbReference type="PANTHER" id="PTHR43643:SF3">
    <property type="entry name" value="HISTIDINOL-PHOSPHATE AMINOTRANSFERASE"/>
    <property type="match status" value="1"/>
</dbReference>
<accession>A0A3R8PLL0</accession>
<dbReference type="NCBIfam" id="NF002878">
    <property type="entry name" value="PRK03321.1"/>
    <property type="match status" value="1"/>
</dbReference>
<dbReference type="InterPro" id="IPR005861">
    <property type="entry name" value="HisP_aminotrans"/>
</dbReference>
<dbReference type="InterPro" id="IPR050106">
    <property type="entry name" value="HistidinolP_aminotransfase"/>
</dbReference>
<dbReference type="Pfam" id="PF00155">
    <property type="entry name" value="Aminotran_1_2"/>
    <property type="match status" value="1"/>
</dbReference>
<name>A0A3R8PLL0_9CORY</name>
<keyword evidence="6" id="KW-0368">Histidine biosynthesis</keyword>
<evidence type="ECO:0000256" key="2">
    <source>
        <dbReference type="ARBA" id="ARBA00011738"/>
    </source>
</evidence>
<comment type="caution">
    <text evidence="8">The sequence shown here is derived from an EMBL/GenBank/DDBJ whole genome shotgun (WGS) entry which is preliminary data.</text>
</comment>
<dbReference type="EC" id="2.6.1.9" evidence="6"/>
<reference evidence="8 9" key="1">
    <citation type="submission" date="2018-01" db="EMBL/GenBank/DDBJ databases">
        <title>Twenty Corynebacterium bovis Genomes.</title>
        <authorList>
            <person name="Gulvik C.A."/>
        </authorList>
    </citation>
    <scope>NUCLEOTIDE SEQUENCE [LARGE SCALE GENOMIC DNA]</scope>
    <source>
        <strain evidence="8 9">16-2004</strain>
    </source>
</reference>
<keyword evidence="3 6" id="KW-0032">Aminotransferase</keyword>
<feature type="modified residue" description="N6-(pyridoxal phosphate)lysine" evidence="6">
    <location>
        <position position="220"/>
    </location>
</feature>
<dbReference type="SUPFAM" id="SSF53383">
    <property type="entry name" value="PLP-dependent transferases"/>
    <property type="match status" value="1"/>
</dbReference>
<protein>
    <recommendedName>
        <fullName evidence="6">Histidinol-phosphate aminotransferase</fullName>
        <ecNumber evidence="6">2.6.1.9</ecNumber>
    </recommendedName>
    <alternativeName>
        <fullName evidence="6">Imidazole acetol-phosphate transaminase</fullName>
    </alternativeName>
</protein>
<keyword evidence="5 6" id="KW-0663">Pyridoxal phosphate</keyword>
<evidence type="ECO:0000313" key="8">
    <source>
        <dbReference type="EMBL" id="RRQ04675.1"/>
    </source>
</evidence>
<dbReference type="EMBL" id="PQNQ01000007">
    <property type="protein sequence ID" value="RRQ04675.1"/>
    <property type="molecule type" value="Genomic_DNA"/>
</dbReference>
<comment type="catalytic activity">
    <reaction evidence="6">
        <text>L-histidinol phosphate + 2-oxoglutarate = 3-(imidazol-4-yl)-2-oxopropyl phosphate + L-glutamate</text>
        <dbReference type="Rhea" id="RHEA:23744"/>
        <dbReference type="ChEBI" id="CHEBI:16810"/>
        <dbReference type="ChEBI" id="CHEBI:29985"/>
        <dbReference type="ChEBI" id="CHEBI:57766"/>
        <dbReference type="ChEBI" id="CHEBI:57980"/>
        <dbReference type="EC" id="2.6.1.9"/>
    </reaction>
</comment>
<comment type="subunit">
    <text evidence="2 6">Homodimer.</text>
</comment>
<sequence>MIRADLSLLSNYVQGRDIADLVKLSSNESPHGPLPTVRQAVIHALDKANRYPDMAAMELRSTIATWASDLHPNLPAVTPENVTVGNGSSAICLQIVHATCHDGDEVIFPWRSFEAYPGLCRIAGATPVAVPLTPDLRNDLPAMAAAVTDRTRLIIVCNPNNPTGTTVTDAEFREFMGSIPETIPVVLDEAYIDYTDSDTPDGLSLLSEFPNLAVMRTFSKAYGLAGLRLGFLVGHRTFVEGMSKVGVPFAVSSLALAAGVTSLAAQDELRERVETTCRQRERVVAAVREDLRVPSETNFVWLPLGERSEEIAELMIEHGVVVRCFAGEGVRLTVTDEAETEALIAALEGAGLTA</sequence>
<evidence type="ECO:0000256" key="4">
    <source>
        <dbReference type="ARBA" id="ARBA00022679"/>
    </source>
</evidence>
<dbReference type="GO" id="GO:0000105">
    <property type="term" value="P:L-histidine biosynthetic process"/>
    <property type="evidence" value="ECO:0007669"/>
    <property type="project" value="UniProtKB-UniRule"/>
</dbReference>
<evidence type="ECO:0000256" key="6">
    <source>
        <dbReference type="HAMAP-Rule" id="MF_01023"/>
    </source>
</evidence>
<gene>
    <name evidence="6 8" type="primary">hisC</name>
    <name evidence="8" type="ORF">CXF42_03835</name>
</gene>
<dbReference type="Gene3D" id="3.90.1150.10">
    <property type="entry name" value="Aspartate Aminotransferase, domain 1"/>
    <property type="match status" value="1"/>
</dbReference>
<dbReference type="PROSITE" id="PS00599">
    <property type="entry name" value="AA_TRANSFER_CLASS_2"/>
    <property type="match status" value="1"/>
</dbReference>
<organism evidence="8 9">
    <name type="scientific">Corynebacterium bovis</name>
    <dbReference type="NCBI Taxonomy" id="36808"/>
    <lineage>
        <taxon>Bacteria</taxon>
        <taxon>Bacillati</taxon>
        <taxon>Actinomycetota</taxon>
        <taxon>Actinomycetes</taxon>
        <taxon>Mycobacteriales</taxon>
        <taxon>Corynebacteriaceae</taxon>
        <taxon>Corynebacterium</taxon>
    </lineage>
</organism>
<comment type="similarity">
    <text evidence="6">Belongs to the class-II pyridoxal-phosphate-dependent aminotransferase family. Histidinol-phosphate aminotransferase subfamily.</text>
</comment>
<dbReference type="RefSeq" id="WP_125174971.1">
    <property type="nucleotide sequence ID" value="NZ_JBHYBM010000015.1"/>
</dbReference>
<comment type="cofactor">
    <cofactor evidence="1 6">
        <name>pyridoxal 5'-phosphate</name>
        <dbReference type="ChEBI" id="CHEBI:597326"/>
    </cofactor>
</comment>
<dbReference type="InterPro" id="IPR015424">
    <property type="entry name" value="PyrdxlP-dep_Trfase"/>
</dbReference>
<keyword evidence="9" id="KW-1185">Reference proteome</keyword>
<proteinExistence type="inferred from homology"/>
<evidence type="ECO:0000256" key="3">
    <source>
        <dbReference type="ARBA" id="ARBA00022576"/>
    </source>
</evidence>
<dbReference type="PANTHER" id="PTHR43643">
    <property type="entry name" value="HISTIDINOL-PHOSPHATE AMINOTRANSFERASE 2"/>
    <property type="match status" value="1"/>
</dbReference>
<keyword evidence="4 6" id="KW-0808">Transferase</keyword>
<dbReference type="InterPro" id="IPR015421">
    <property type="entry name" value="PyrdxlP-dep_Trfase_major"/>
</dbReference>
<feature type="domain" description="Aminotransferase class I/classII large" evidence="7">
    <location>
        <begin position="20"/>
        <end position="347"/>
    </location>
</feature>
<dbReference type="AlphaFoldDB" id="A0A3R8PLL0"/>
<dbReference type="InterPro" id="IPR001917">
    <property type="entry name" value="Aminotrans_II_pyridoxalP_BS"/>
</dbReference>
<dbReference type="Proteomes" id="UP000278422">
    <property type="component" value="Unassembled WGS sequence"/>
</dbReference>
<dbReference type="InterPro" id="IPR024892">
    <property type="entry name" value="ArAT"/>
</dbReference>
<keyword evidence="6" id="KW-0028">Amino-acid biosynthesis</keyword>
<evidence type="ECO:0000313" key="9">
    <source>
        <dbReference type="Proteomes" id="UP000278422"/>
    </source>
</evidence>
<dbReference type="NCBIfam" id="TIGR01141">
    <property type="entry name" value="hisC"/>
    <property type="match status" value="1"/>
</dbReference>
<dbReference type="CDD" id="cd00609">
    <property type="entry name" value="AAT_like"/>
    <property type="match status" value="1"/>
</dbReference>
<dbReference type="GO" id="GO:0030170">
    <property type="term" value="F:pyridoxal phosphate binding"/>
    <property type="evidence" value="ECO:0007669"/>
    <property type="project" value="InterPro"/>
</dbReference>
<evidence type="ECO:0000256" key="5">
    <source>
        <dbReference type="ARBA" id="ARBA00022898"/>
    </source>
</evidence>
<dbReference type="InterPro" id="IPR004839">
    <property type="entry name" value="Aminotransferase_I/II_large"/>
</dbReference>
<dbReference type="InterPro" id="IPR015422">
    <property type="entry name" value="PyrdxlP-dep_Trfase_small"/>
</dbReference>
<dbReference type="Gene3D" id="3.40.640.10">
    <property type="entry name" value="Type I PLP-dependent aspartate aminotransferase-like (Major domain)"/>
    <property type="match status" value="1"/>
</dbReference>
<dbReference type="HAMAP" id="MF_01023">
    <property type="entry name" value="HisC_aminotrans_2"/>
    <property type="match status" value="1"/>
</dbReference>
<dbReference type="GO" id="GO:0004400">
    <property type="term" value="F:histidinol-phosphate transaminase activity"/>
    <property type="evidence" value="ECO:0007669"/>
    <property type="project" value="UniProtKB-UniRule"/>
</dbReference>
<evidence type="ECO:0000256" key="1">
    <source>
        <dbReference type="ARBA" id="ARBA00001933"/>
    </source>
</evidence>
<dbReference type="UniPathway" id="UPA00031">
    <property type="reaction ID" value="UER00012"/>
</dbReference>
<comment type="pathway">
    <text evidence="6">Amino-acid biosynthesis; L-histidine biosynthesis; L-histidine from 5-phospho-alpha-D-ribose 1-diphosphate: step 7/9.</text>
</comment>
<evidence type="ECO:0000259" key="7">
    <source>
        <dbReference type="Pfam" id="PF00155"/>
    </source>
</evidence>